<comment type="domain">
    <text evidence="8">The N-terminal region contains the highly conserved SGGXDS motif, predicted to be a P-loop motif involved in ATP binding.</text>
</comment>
<keyword evidence="6 8" id="KW-0067">ATP-binding</keyword>
<dbReference type="SUPFAM" id="SSF56037">
    <property type="entry name" value="PheT/TilS domain"/>
    <property type="match status" value="1"/>
</dbReference>
<name>A0A0S2KCK1_9GAMM</name>
<evidence type="ECO:0000256" key="4">
    <source>
        <dbReference type="ARBA" id="ARBA00022694"/>
    </source>
</evidence>
<dbReference type="InterPro" id="IPR012795">
    <property type="entry name" value="tRNA_Ile_lys_synt_N"/>
</dbReference>
<dbReference type="PATRIC" id="fig|1249552.3.peg.1401"/>
<dbReference type="GO" id="GO:0005524">
    <property type="term" value="F:ATP binding"/>
    <property type="evidence" value="ECO:0007669"/>
    <property type="project" value="UniProtKB-UniRule"/>
</dbReference>
<evidence type="ECO:0000256" key="7">
    <source>
        <dbReference type="ARBA" id="ARBA00048539"/>
    </source>
</evidence>
<dbReference type="CDD" id="cd01992">
    <property type="entry name" value="TilS_N"/>
    <property type="match status" value="1"/>
</dbReference>
<dbReference type="InterPro" id="IPR011063">
    <property type="entry name" value="TilS/TtcA_N"/>
</dbReference>
<keyword evidence="11" id="KW-1185">Reference proteome</keyword>
<evidence type="ECO:0000256" key="6">
    <source>
        <dbReference type="ARBA" id="ARBA00022840"/>
    </source>
</evidence>
<dbReference type="GO" id="GO:0032267">
    <property type="term" value="F:tRNA(Ile)-lysidine synthase activity"/>
    <property type="evidence" value="ECO:0007669"/>
    <property type="project" value="UniProtKB-EC"/>
</dbReference>
<reference evidence="10 11" key="1">
    <citation type="submission" date="2015-11" db="EMBL/GenBank/DDBJ databases">
        <authorList>
            <person name="Zhang Y."/>
            <person name="Guo Z."/>
        </authorList>
    </citation>
    <scope>NUCLEOTIDE SEQUENCE [LARGE SCALE GENOMIC DNA]</scope>
    <source>
        <strain evidence="10 11">KCTC 32221</strain>
    </source>
</reference>
<dbReference type="NCBIfam" id="TIGR02432">
    <property type="entry name" value="lysidine_TilS_N"/>
    <property type="match status" value="1"/>
</dbReference>
<evidence type="ECO:0000259" key="9">
    <source>
        <dbReference type="SMART" id="SM00977"/>
    </source>
</evidence>
<evidence type="ECO:0000256" key="3">
    <source>
        <dbReference type="ARBA" id="ARBA00022598"/>
    </source>
</evidence>
<dbReference type="SUPFAM" id="SSF52402">
    <property type="entry name" value="Adenine nucleotide alpha hydrolases-like"/>
    <property type="match status" value="1"/>
</dbReference>
<dbReference type="SUPFAM" id="SSF82829">
    <property type="entry name" value="MesJ substrate recognition domain-like"/>
    <property type="match status" value="1"/>
</dbReference>
<dbReference type="InterPro" id="IPR012094">
    <property type="entry name" value="tRNA_Ile_lys_synt"/>
</dbReference>
<evidence type="ECO:0000313" key="11">
    <source>
        <dbReference type="Proteomes" id="UP000065641"/>
    </source>
</evidence>
<dbReference type="InterPro" id="IPR015262">
    <property type="entry name" value="tRNA_Ile_lys_synt_subst-bd"/>
</dbReference>
<evidence type="ECO:0000256" key="5">
    <source>
        <dbReference type="ARBA" id="ARBA00022741"/>
    </source>
</evidence>
<dbReference type="EMBL" id="CP013189">
    <property type="protein sequence ID" value="ALO46054.1"/>
    <property type="molecule type" value="Genomic_DNA"/>
</dbReference>
<gene>
    <name evidence="8" type="primary">tilS</name>
    <name evidence="10" type="ORF">PS2015_1397</name>
</gene>
<keyword evidence="2 8" id="KW-0963">Cytoplasm</keyword>
<comment type="function">
    <text evidence="8">Ligates lysine onto the cytidine present at position 34 of the AUA codon-specific tRNA(Ile) that contains the anticodon CAU, in an ATP-dependent manner. Cytidine is converted to lysidine, thus changing the amino acid specificity of the tRNA from methionine to isoleucine.</text>
</comment>
<evidence type="ECO:0000256" key="1">
    <source>
        <dbReference type="ARBA" id="ARBA00004496"/>
    </source>
</evidence>
<dbReference type="KEGG" id="pspi:PS2015_1397"/>
<dbReference type="RefSeq" id="WP_058021536.1">
    <property type="nucleotide sequence ID" value="NZ_CP013189.1"/>
</dbReference>
<dbReference type="Pfam" id="PF11734">
    <property type="entry name" value="TilS_C"/>
    <property type="match status" value="1"/>
</dbReference>
<comment type="similarity">
    <text evidence="8">Belongs to the tRNA(Ile)-lysidine synthase family.</text>
</comment>
<dbReference type="Pfam" id="PF01171">
    <property type="entry name" value="ATP_bind_3"/>
    <property type="match status" value="1"/>
</dbReference>
<comment type="subcellular location">
    <subcellularLocation>
        <location evidence="1 8">Cytoplasm</location>
    </subcellularLocation>
</comment>
<sequence length="445" mass="50620">MDLQALFLSSIDELSRVRPCGRRLTIAVSGGRDSMVLLDLCVQLADRLPFELSAIHVNHGWSVNAALWEQHVYTVCQNYGVPLTVRHLQLDTSTGQSPEELARDARYSCFIELLRPHDVLLTAHHQADQAETVLLNLLRGSGPRGLAGIPQGRELGESWVWRPLLNAESVKLDQYARGRQLCWFDDESNLDGRYRRNFIRQSIAPLLSTHWPDWQRSVGRSAQLCRDLDRLTVDLARHGLDGVVSEDGAVDIRALQSLPTTHQYLVLRHWLESAAGKWPSQKLLRTLLQEIVTASKHAQPSLQWQGWQVRREFGKLLLMPEQDENSQLPSATRWLRSTDGFFPPLVLPGNGCLEMRQVSTPAMTLPAGQYRISYRQGGEKIRLPGRPQRALKKILQETRMPVSQRQRLPLLWVDDQLAWVAGVGFDEQFLCHEQASGWLPVWLKE</sequence>
<dbReference type="InterPro" id="IPR012796">
    <property type="entry name" value="Lysidine-tRNA-synth_C"/>
</dbReference>
<evidence type="ECO:0000313" key="10">
    <source>
        <dbReference type="EMBL" id="ALO46054.1"/>
    </source>
</evidence>
<dbReference type="STRING" id="1249552.PS2015_1397"/>
<dbReference type="SMART" id="SM00977">
    <property type="entry name" value="TilS_C"/>
    <property type="match status" value="1"/>
</dbReference>
<dbReference type="EC" id="6.3.4.19" evidence="8"/>
<dbReference type="HAMAP" id="MF_01161">
    <property type="entry name" value="tRNA_Ile_lys_synt"/>
    <property type="match status" value="1"/>
</dbReference>
<dbReference type="Proteomes" id="UP000065641">
    <property type="component" value="Chromosome"/>
</dbReference>
<keyword evidence="4 8" id="KW-0819">tRNA processing</keyword>
<dbReference type="GO" id="GO:0005737">
    <property type="term" value="C:cytoplasm"/>
    <property type="evidence" value="ECO:0007669"/>
    <property type="project" value="UniProtKB-SubCell"/>
</dbReference>
<evidence type="ECO:0000256" key="8">
    <source>
        <dbReference type="HAMAP-Rule" id="MF_01161"/>
    </source>
</evidence>
<protein>
    <recommendedName>
        <fullName evidence="8">tRNA(Ile)-lysidine synthase</fullName>
        <ecNumber evidence="8">6.3.4.19</ecNumber>
    </recommendedName>
    <alternativeName>
        <fullName evidence="8">tRNA(Ile)-2-lysyl-cytidine synthase</fullName>
    </alternativeName>
    <alternativeName>
        <fullName evidence="8">tRNA(Ile)-lysidine synthetase</fullName>
    </alternativeName>
</protein>
<dbReference type="Pfam" id="PF09179">
    <property type="entry name" value="TilS"/>
    <property type="match status" value="1"/>
</dbReference>
<dbReference type="InterPro" id="IPR014729">
    <property type="entry name" value="Rossmann-like_a/b/a_fold"/>
</dbReference>
<feature type="domain" description="Lysidine-tRNA(Ile) synthetase C-terminal" evidence="9">
    <location>
        <begin position="370"/>
        <end position="442"/>
    </location>
</feature>
<dbReference type="PANTHER" id="PTHR43033">
    <property type="entry name" value="TRNA(ILE)-LYSIDINE SYNTHASE-RELATED"/>
    <property type="match status" value="1"/>
</dbReference>
<evidence type="ECO:0000256" key="2">
    <source>
        <dbReference type="ARBA" id="ARBA00022490"/>
    </source>
</evidence>
<proteinExistence type="inferred from homology"/>
<dbReference type="GO" id="GO:0006400">
    <property type="term" value="P:tRNA modification"/>
    <property type="evidence" value="ECO:0007669"/>
    <property type="project" value="UniProtKB-UniRule"/>
</dbReference>
<dbReference type="NCBIfam" id="TIGR02433">
    <property type="entry name" value="lysidine_TilS_C"/>
    <property type="match status" value="1"/>
</dbReference>
<dbReference type="Gene3D" id="3.40.50.620">
    <property type="entry name" value="HUPs"/>
    <property type="match status" value="1"/>
</dbReference>
<dbReference type="Gene3D" id="1.20.59.20">
    <property type="match status" value="1"/>
</dbReference>
<dbReference type="AlphaFoldDB" id="A0A0S2KCK1"/>
<accession>A0A0S2KCK1</accession>
<dbReference type="PANTHER" id="PTHR43033:SF1">
    <property type="entry name" value="TRNA(ILE)-LYSIDINE SYNTHASE-RELATED"/>
    <property type="match status" value="1"/>
</dbReference>
<comment type="catalytic activity">
    <reaction evidence="7 8">
        <text>cytidine(34) in tRNA(Ile2) + L-lysine + ATP = lysidine(34) in tRNA(Ile2) + AMP + diphosphate + H(+)</text>
        <dbReference type="Rhea" id="RHEA:43744"/>
        <dbReference type="Rhea" id="RHEA-COMP:10625"/>
        <dbReference type="Rhea" id="RHEA-COMP:10670"/>
        <dbReference type="ChEBI" id="CHEBI:15378"/>
        <dbReference type="ChEBI" id="CHEBI:30616"/>
        <dbReference type="ChEBI" id="CHEBI:32551"/>
        <dbReference type="ChEBI" id="CHEBI:33019"/>
        <dbReference type="ChEBI" id="CHEBI:82748"/>
        <dbReference type="ChEBI" id="CHEBI:83665"/>
        <dbReference type="ChEBI" id="CHEBI:456215"/>
        <dbReference type="EC" id="6.3.4.19"/>
    </reaction>
</comment>
<organism evidence="10 11">
    <name type="scientific">Pseudohongiella spirulinae</name>
    <dbReference type="NCBI Taxonomy" id="1249552"/>
    <lineage>
        <taxon>Bacteria</taxon>
        <taxon>Pseudomonadati</taxon>
        <taxon>Pseudomonadota</taxon>
        <taxon>Gammaproteobacteria</taxon>
        <taxon>Pseudomonadales</taxon>
        <taxon>Pseudohongiellaceae</taxon>
        <taxon>Pseudohongiella</taxon>
    </lineage>
</organism>
<keyword evidence="3 8" id="KW-0436">Ligase</keyword>
<dbReference type="OrthoDB" id="9807403at2"/>
<feature type="binding site" evidence="8">
    <location>
        <begin position="29"/>
        <end position="34"/>
    </location>
    <ligand>
        <name>ATP</name>
        <dbReference type="ChEBI" id="CHEBI:30616"/>
    </ligand>
</feature>
<keyword evidence="5 8" id="KW-0547">Nucleotide-binding</keyword>